<evidence type="ECO:0000256" key="7">
    <source>
        <dbReference type="ARBA" id="ARBA00025246"/>
    </source>
</evidence>
<keyword evidence="6 8" id="KW-0963">Cytoplasm</keyword>
<dbReference type="PIRSF" id="PIRSF001549">
    <property type="entry name" value="His-tRNA_synth"/>
    <property type="match status" value="1"/>
</dbReference>
<keyword evidence="8" id="KW-0028">Amino-acid biosynthesis</keyword>
<comment type="subcellular location">
    <subcellularLocation>
        <location evidence="1 8">Cytoplasm</location>
    </subcellularLocation>
</comment>
<dbReference type="GO" id="GO:0006427">
    <property type="term" value="P:histidyl-tRNA aminoacylation"/>
    <property type="evidence" value="ECO:0007669"/>
    <property type="project" value="TreeGrafter"/>
</dbReference>
<gene>
    <name evidence="8" type="primary">hisZ</name>
    <name evidence="11" type="ORF">NUH88_16795</name>
</gene>
<protein>
    <recommendedName>
        <fullName evidence="5 8">ATP phosphoribosyltransferase regulatory subunit</fullName>
    </recommendedName>
</protein>
<evidence type="ECO:0000313" key="12">
    <source>
        <dbReference type="Proteomes" id="UP001060336"/>
    </source>
</evidence>
<keyword evidence="8" id="KW-0368">Histidine biosynthesis</keyword>
<evidence type="ECO:0000313" key="11">
    <source>
        <dbReference type="EMBL" id="UUX49050.1"/>
    </source>
</evidence>
<dbReference type="Proteomes" id="UP001060336">
    <property type="component" value="Chromosome"/>
</dbReference>
<dbReference type="GO" id="GO:0005737">
    <property type="term" value="C:cytoplasm"/>
    <property type="evidence" value="ECO:0007669"/>
    <property type="project" value="UniProtKB-SubCell"/>
</dbReference>
<evidence type="ECO:0000256" key="6">
    <source>
        <dbReference type="ARBA" id="ARBA00022490"/>
    </source>
</evidence>
<dbReference type="Gene3D" id="3.30.930.10">
    <property type="entry name" value="Bira Bifunctional Protein, Domain 2"/>
    <property type="match status" value="1"/>
</dbReference>
<evidence type="ECO:0000256" key="8">
    <source>
        <dbReference type="HAMAP-Rule" id="MF_00125"/>
    </source>
</evidence>
<evidence type="ECO:0000256" key="2">
    <source>
        <dbReference type="ARBA" id="ARBA00004667"/>
    </source>
</evidence>
<keyword evidence="11" id="KW-0328">Glycosyltransferase</keyword>
<comment type="function">
    <text evidence="7 8">Required for the first step of histidine biosynthesis. May allow the feedback regulation of ATP phosphoribosyltransferase activity by histidine.</text>
</comment>
<comment type="similarity">
    <text evidence="3 8">Belongs to the class-II aminoacyl-tRNA synthetase family. HisZ subfamily.</text>
</comment>
<dbReference type="KEGG" id="naci:NUH88_16795"/>
<evidence type="ECO:0000256" key="1">
    <source>
        <dbReference type="ARBA" id="ARBA00004496"/>
    </source>
</evidence>
<dbReference type="InterPro" id="IPR004517">
    <property type="entry name" value="HisZ"/>
</dbReference>
<feature type="binding site" evidence="9">
    <location>
        <position position="134"/>
    </location>
    <ligand>
        <name>L-histidine</name>
        <dbReference type="ChEBI" id="CHEBI:57595"/>
    </ligand>
</feature>
<dbReference type="RefSeq" id="WP_257767551.1">
    <property type="nucleotide sequence ID" value="NZ_CP102480.1"/>
</dbReference>
<proteinExistence type="inferred from homology"/>
<dbReference type="PANTHER" id="PTHR43707:SF1">
    <property type="entry name" value="HISTIDINE--TRNA LIGASE, MITOCHONDRIAL-RELATED"/>
    <property type="match status" value="1"/>
</dbReference>
<sequence>MSHPDSESELTRRALLPAGLRDVLPLDAAHEARVIEALLAQCAAHGYDRVKPPLVEFEASLFAGPGAAMSDKTFRLMDPVSQKMMGVRADMTVQIARIATTRLKSEPRPLRLCYAGEVLRVSANQLSPERELVQVGAELLGGDSVAADVEPILLAVEALRSIGVQNLSVDLTAPRVIPVLLGEAELDPDTLAALRAAIDRKHASEVSKLAGPMEPVLTDLMAAAGAWQDSLKQLQSVSLPEAARAAIDRIASIAESVSAVEPELAMTIDPVENRGFEYYTGYGFSLFSRGVRGELGRGGRYRVDGGEGLRSAGFTLYMETVMRALPEPVRPDRLYLPFGTSAETARALRAEGWITIAGLDKEGEPALEASRLGCSHLLKDGAPAAL</sequence>
<feature type="binding site" evidence="9">
    <location>
        <begin position="90"/>
        <end position="92"/>
    </location>
    <ligand>
        <name>L-histidine</name>
        <dbReference type="ChEBI" id="CHEBI:57595"/>
    </ligand>
</feature>
<keyword evidence="12" id="KW-1185">Reference proteome</keyword>
<feature type="binding site" evidence="9">
    <location>
        <position position="138"/>
    </location>
    <ligand>
        <name>L-histidine</name>
        <dbReference type="ChEBI" id="CHEBI:57595"/>
    </ligand>
</feature>
<evidence type="ECO:0000256" key="9">
    <source>
        <dbReference type="PIRSR" id="PIRSR001549-1"/>
    </source>
</evidence>
<dbReference type="GO" id="GO:0016757">
    <property type="term" value="F:glycosyltransferase activity"/>
    <property type="evidence" value="ECO:0007669"/>
    <property type="project" value="UniProtKB-KW"/>
</dbReference>
<evidence type="ECO:0000256" key="4">
    <source>
        <dbReference type="ARBA" id="ARBA00011496"/>
    </source>
</evidence>
<dbReference type="InterPro" id="IPR004516">
    <property type="entry name" value="HisRS/HisZ"/>
</dbReference>
<feature type="domain" description="Class II Histidinyl-tRNA synthetase (HisRS)-like catalytic core" evidence="10">
    <location>
        <begin position="19"/>
        <end position="321"/>
    </location>
</feature>
<organism evidence="11 12">
    <name type="scientific">Nisaea acidiphila</name>
    <dbReference type="NCBI Taxonomy" id="1862145"/>
    <lineage>
        <taxon>Bacteria</taxon>
        <taxon>Pseudomonadati</taxon>
        <taxon>Pseudomonadota</taxon>
        <taxon>Alphaproteobacteria</taxon>
        <taxon>Rhodospirillales</taxon>
        <taxon>Thalassobaculaceae</taxon>
        <taxon>Nisaea</taxon>
    </lineage>
</organism>
<dbReference type="AlphaFoldDB" id="A0A9J7AQ75"/>
<feature type="binding site" evidence="9">
    <location>
        <position position="274"/>
    </location>
    <ligand>
        <name>L-histidine</name>
        <dbReference type="ChEBI" id="CHEBI:57595"/>
    </ligand>
</feature>
<dbReference type="GO" id="GO:0004821">
    <property type="term" value="F:histidine-tRNA ligase activity"/>
    <property type="evidence" value="ECO:0007669"/>
    <property type="project" value="TreeGrafter"/>
</dbReference>
<dbReference type="PANTHER" id="PTHR43707">
    <property type="entry name" value="HISTIDYL-TRNA SYNTHETASE"/>
    <property type="match status" value="1"/>
</dbReference>
<dbReference type="InterPro" id="IPR045864">
    <property type="entry name" value="aa-tRNA-synth_II/BPL/LPL"/>
</dbReference>
<dbReference type="HAMAP" id="MF_00125">
    <property type="entry name" value="HisZ"/>
    <property type="match status" value="1"/>
</dbReference>
<comment type="subunit">
    <text evidence="4 8">Heteromultimer composed of HisG and HisZ subunits.</text>
</comment>
<comment type="pathway">
    <text evidence="2 8">Amino-acid biosynthesis; L-histidine biosynthesis; L-histidine from 5-phospho-alpha-D-ribose 1-diphosphate: step 1/9.</text>
</comment>
<name>A0A9J7AQ75_9PROT</name>
<comment type="miscellaneous">
    <text evidence="8">This function is generally fulfilled by the C-terminal part of HisG, which is missing in some bacteria such as this one.</text>
</comment>
<dbReference type="InterPro" id="IPR041715">
    <property type="entry name" value="HisRS-like_core"/>
</dbReference>
<dbReference type="SUPFAM" id="SSF55681">
    <property type="entry name" value="Class II aaRS and biotin synthetases"/>
    <property type="match status" value="1"/>
</dbReference>
<dbReference type="GO" id="GO:0000105">
    <property type="term" value="P:L-histidine biosynthetic process"/>
    <property type="evidence" value="ECO:0007669"/>
    <property type="project" value="UniProtKB-UniRule"/>
</dbReference>
<feature type="binding site" evidence="9">
    <location>
        <begin position="278"/>
        <end position="279"/>
    </location>
    <ligand>
        <name>L-histidine</name>
        <dbReference type="ChEBI" id="CHEBI:57595"/>
    </ligand>
</feature>
<evidence type="ECO:0000259" key="10">
    <source>
        <dbReference type="Pfam" id="PF13393"/>
    </source>
</evidence>
<reference evidence="11" key="1">
    <citation type="submission" date="2022-08" db="EMBL/GenBank/DDBJ databases">
        <title>Nisaea acidiphila sp. nov., isolated from a marine algal debris and emended description of the genus Nisaea Urios et al. 2008.</title>
        <authorList>
            <person name="Kwon K."/>
        </authorList>
    </citation>
    <scope>NUCLEOTIDE SEQUENCE</scope>
    <source>
        <strain evidence="11">MEBiC11861</strain>
    </source>
</reference>
<evidence type="ECO:0000256" key="5">
    <source>
        <dbReference type="ARBA" id="ARBA00020397"/>
    </source>
</evidence>
<dbReference type="Pfam" id="PF13393">
    <property type="entry name" value="tRNA-synt_His"/>
    <property type="match status" value="1"/>
</dbReference>
<dbReference type="EMBL" id="CP102480">
    <property type="protein sequence ID" value="UUX49050.1"/>
    <property type="molecule type" value="Genomic_DNA"/>
</dbReference>
<evidence type="ECO:0000256" key="3">
    <source>
        <dbReference type="ARBA" id="ARBA00005539"/>
    </source>
</evidence>
<feature type="binding site" evidence="9">
    <location>
        <position position="120"/>
    </location>
    <ligand>
        <name>L-histidine</name>
        <dbReference type="ChEBI" id="CHEBI:57595"/>
    </ligand>
</feature>
<keyword evidence="11" id="KW-0808">Transferase</keyword>
<accession>A0A9J7AQ75</accession>